<gene>
    <name evidence="2" type="ORF">GM160_04875</name>
</gene>
<dbReference type="Gene3D" id="3.90.950.20">
    <property type="entry name" value="CinA-like"/>
    <property type="match status" value="1"/>
</dbReference>
<evidence type="ECO:0000259" key="1">
    <source>
        <dbReference type="Pfam" id="PF02464"/>
    </source>
</evidence>
<dbReference type="KEGG" id="ghl:GM160_04875"/>
<keyword evidence="2" id="KW-0378">Hydrolase</keyword>
<dbReference type="SUPFAM" id="SSF142433">
    <property type="entry name" value="CinA-like"/>
    <property type="match status" value="1"/>
</dbReference>
<dbReference type="EMBL" id="CP046415">
    <property type="protein sequence ID" value="QGT78286.1"/>
    <property type="molecule type" value="Genomic_DNA"/>
</dbReference>
<keyword evidence="3" id="KW-1185">Reference proteome</keyword>
<accession>A0A6I6CV00</accession>
<name>A0A6I6CV00_9GAMM</name>
<evidence type="ECO:0000313" key="2">
    <source>
        <dbReference type="EMBL" id="QGT78286.1"/>
    </source>
</evidence>
<sequence>MTDRDLSRPARIRCLGEALGARGLRLAVAESCTGGLLAANLTALAGSSSWFDGGWVTYSNQAKQRELGVPASLFAEVGAVSAEVVTAMARGALERAGVDYAVAISGVAGPGGGSETKPVGTVWIGWGHRPPTEGEPHQSAVATFATRFRFPGDRETVREAAVDVALQGLCAHLGGEGWNDSAAARWSSAHWPAAGLKWSDS</sequence>
<dbReference type="InterPro" id="IPR036653">
    <property type="entry name" value="CinA-like_C"/>
</dbReference>
<dbReference type="AlphaFoldDB" id="A0A6I6CV00"/>
<reference evidence="2 3" key="1">
    <citation type="submission" date="2019-11" db="EMBL/GenBank/DDBJ databases">
        <authorList>
            <person name="Zhang J."/>
            <person name="Sun C."/>
        </authorList>
    </citation>
    <scope>NUCLEOTIDE SEQUENCE [LARGE SCALE GENOMIC DNA]</scope>
    <source>
        <strain evidence="3">sp2</strain>
    </source>
</reference>
<dbReference type="InterPro" id="IPR008136">
    <property type="entry name" value="CinA_C"/>
</dbReference>
<dbReference type="NCBIfam" id="TIGR00199">
    <property type="entry name" value="PncC_domain"/>
    <property type="match status" value="1"/>
</dbReference>
<feature type="domain" description="CinA C-terminal" evidence="1">
    <location>
        <begin position="15"/>
        <end position="170"/>
    </location>
</feature>
<dbReference type="RefSeq" id="WP_156573601.1">
    <property type="nucleotide sequence ID" value="NZ_CP046415.1"/>
</dbReference>
<organism evidence="2 3">
    <name type="scientific">Guyparkeria halophila</name>
    <dbReference type="NCBI Taxonomy" id="47960"/>
    <lineage>
        <taxon>Bacteria</taxon>
        <taxon>Pseudomonadati</taxon>
        <taxon>Pseudomonadota</taxon>
        <taxon>Gammaproteobacteria</taxon>
        <taxon>Chromatiales</taxon>
        <taxon>Thioalkalibacteraceae</taxon>
        <taxon>Guyparkeria</taxon>
    </lineage>
</organism>
<protein>
    <submittedName>
        <fullName evidence="2">Nicotinamide-nucleotide amidohydrolase family protein</fullName>
    </submittedName>
</protein>
<dbReference type="Pfam" id="PF02464">
    <property type="entry name" value="CinA"/>
    <property type="match status" value="1"/>
</dbReference>
<proteinExistence type="predicted"/>
<evidence type="ECO:0000313" key="3">
    <source>
        <dbReference type="Proteomes" id="UP000427716"/>
    </source>
</evidence>
<dbReference type="Proteomes" id="UP000427716">
    <property type="component" value="Chromosome"/>
</dbReference>
<dbReference type="GO" id="GO:0016787">
    <property type="term" value="F:hydrolase activity"/>
    <property type="evidence" value="ECO:0007669"/>
    <property type="project" value="UniProtKB-KW"/>
</dbReference>